<dbReference type="FunFam" id="3.30.420.10:FF:000031">
    <property type="entry name" value="RNA exonuclease 1"/>
    <property type="match status" value="1"/>
</dbReference>
<dbReference type="VEuPathDB" id="FungiDB:UMAG_03695"/>
<keyword evidence="6" id="KW-0539">Nucleus</keyword>
<dbReference type="InterPro" id="IPR047021">
    <property type="entry name" value="REXO1/3/4-like"/>
</dbReference>
<feature type="compositionally biased region" description="Low complexity" evidence="8">
    <location>
        <begin position="81"/>
        <end position="98"/>
    </location>
</feature>
<name>A0A0D1DX14_MYCMD</name>
<evidence type="ECO:0000256" key="4">
    <source>
        <dbReference type="ARBA" id="ARBA00022801"/>
    </source>
</evidence>
<dbReference type="CDD" id="cd06145">
    <property type="entry name" value="REX1_like"/>
    <property type="match status" value="1"/>
</dbReference>
<dbReference type="InterPro" id="IPR013520">
    <property type="entry name" value="Ribonucl_H"/>
</dbReference>
<dbReference type="SMART" id="SM00479">
    <property type="entry name" value="EXOIII"/>
    <property type="match status" value="1"/>
</dbReference>
<dbReference type="GeneID" id="23564085"/>
<evidence type="ECO:0000313" key="10">
    <source>
        <dbReference type="EMBL" id="KIS68116.1"/>
    </source>
</evidence>
<sequence length="671" mass="73256">MFKPLGLLAKLPCPDHAKGECEANRGMCPFSHNPTPAPESISATPAASSGRVALQGAMPLRTNAANAPTSSTRDLKRPAPSSSTASTKASVNSNDSSASALPFKKAKNAYSANKLHASPSSVSSASTSKTASASNEWSLVGHHPPKIGFKDHPASAKIPLSARQNGLQALFNGFVSAYEPILQSTDPIVAGIGQKLCRDHALAQELEHFAKVDKHTYKNSCITLLTSLKKRDRQVLERAATAAANEARKHQGNPDLHQKVMRVLFDECTETGTVSQVDAKRKAVHERQTGKLDRARLENAHFVCPVDQLEKYEYTAVIPPEWQNEGSTKPDAVGEIKECERCGKKYTVGGELNEAGTERKGQNPKECGYHWGKRRYEKQSGTKGRVQIWTCCNKAVGSNTLGDDSCCYGPHVFKETAGLDLHRREAFITTKELIESTRNESSLTAQLDIVALDCELSYTTAGLTLTRLTLVDEEGEMILDELVRTRTDIVDYNTRFSGITPEEYEEKAVFTLEQVRKTMAQFVGENTILVGHGLENDLRAIRLVHDKVVDTVMLYPHARGFPFRTSLRDLTAKYLGKIIQNQTSLGHSSLEDARMSLELVRYKMVNDPTSPFASQETHDNSVKVARATGVAVQGGLSTTGQGESRSTQAPVRSSLFGASLANDSARSIFQK</sequence>
<dbReference type="Pfam" id="PF00929">
    <property type="entry name" value="RNase_T"/>
    <property type="match status" value="1"/>
</dbReference>
<keyword evidence="7" id="KW-0479">Metal-binding</keyword>
<protein>
    <recommendedName>
        <fullName evidence="9">C3H1-type domain-containing protein</fullName>
    </recommendedName>
</protein>
<dbReference type="OrthoDB" id="8191639at2759"/>
<feature type="domain" description="C3H1-type" evidence="9">
    <location>
        <begin position="12"/>
        <end position="35"/>
    </location>
</feature>
<evidence type="ECO:0000256" key="7">
    <source>
        <dbReference type="PROSITE-ProRule" id="PRU00723"/>
    </source>
</evidence>
<dbReference type="InterPro" id="IPR036397">
    <property type="entry name" value="RNaseH_sf"/>
</dbReference>
<keyword evidence="4" id="KW-0378">Hydrolase</keyword>
<evidence type="ECO:0000256" key="6">
    <source>
        <dbReference type="ARBA" id="ARBA00023242"/>
    </source>
</evidence>
<organism evidence="10 11">
    <name type="scientific">Mycosarcoma maydis</name>
    <name type="common">Corn smut fungus</name>
    <name type="synonym">Ustilago maydis</name>
    <dbReference type="NCBI Taxonomy" id="5270"/>
    <lineage>
        <taxon>Eukaryota</taxon>
        <taxon>Fungi</taxon>
        <taxon>Dikarya</taxon>
        <taxon>Basidiomycota</taxon>
        <taxon>Ustilaginomycotina</taxon>
        <taxon>Ustilaginomycetes</taxon>
        <taxon>Ustilaginales</taxon>
        <taxon>Ustilaginaceae</taxon>
        <taxon>Mycosarcoma</taxon>
    </lineage>
</organism>
<dbReference type="eggNOG" id="KOG2248">
    <property type="taxonomic scope" value="Eukaryota"/>
</dbReference>
<feature type="region of interest" description="Disordered" evidence="8">
    <location>
        <begin position="63"/>
        <end position="98"/>
    </location>
</feature>
<accession>A0A0D1DX14</accession>
<dbReference type="KEGG" id="uma:UMAG_03695"/>
<reference evidence="10 11" key="1">
    <citation type="journal article" date="2006" name="Nature">
        <title>Insights from the genome of the biotrophic fungal plant pathogen Ustilago maydis.</title>
        <authorList>
            <person name="Kamper J."/>
            <person name="Kahmann R."/>
            <person name="Bolker M."/>
            <person name="Ma L.J."/>
            <person name="Brefort T."/>
            <person name="Saville B.J."/>
            <person name="Banuett F."/>
            <person name="Kronstad J.W."/>
            <person name="Gold S.E."/>
            <person name="Muller O."/>
            <person name="Perlin M.H."/>
            <person name="Wosten H.A."/>
            <person name="de Vries R."/>
            <person name="Ruiz-Herrera J."/>
            <person name="Reynaga-Pena C.G."/>
            <person name="Snetselaar K."/>
            <person name="McCann M."/>
            <person name="Perez-Martin J."/>
            <person name="Feldbrugge M."/>
            <person name="Basse C.W."/>
            <person name="Steinberg G."/>
            <person name="Ibeas J.I."/>
            <person name="Holloman W."/>
            <person name="Guzman P."/>
            <person name="Farman M."/>
            <person name="Stajich J.E."/>
            <person name="Sentandreu R."/>
            <person name="Gonzalez-Prieto J.M."/>
            <person name="Kennell J.C."/>
            <person name="Molina L."/>
            <person name="Schirawski J."/>
            <person name="Mendoza-Mendoza A."/>
            <person name="Greilinger D."/>
            <person name="Munch K."/>
            <person name="Rossel N."/>
            <person name="Scherer M."/>
            <person name="Vranes M."/>
            <person name="Ladendorf O."/>
            <person name="Vincon V."/>
            <person name="Fuchs U."/>
            <person name="Sandrock B."/>
            <person name="Meng S."/>
            <person name="Ho E.C."/>
            <person name="Cahill M.J."/>
            <person name="Boyce K.J."/>
            <person name="Klose J."/>
            <person name="Klosterman S.J."/>
            <person name="Deelstra H.J."/>
            <person name="Ortiz-Castellanos L."/>
            <person name="Li W."/>
            <person name="Sanchez-Alonso P."/>
            <person name="Schreier P.H."/>
            <person name="Hauser-Hahn I."/>
            <person name="Vaupel M."/>
            <person name="Koopmann E."/>
            <person name="Friedrich G."/>
            <person name="Voss H."/>
            <person name="Schluter T."/>
            <person name="Margolis J."/>
            <person name="Platt D."/>
            <person name="Swimmer C."/>
            <person name="Gnirke A."/>
            <person name="Chen F."/>
            <person name="Vysotskaia V."/>
            <person name="Mannhaupt G."/>
            <person name="Guldener U."/>
            <person name="Munsterkotter M."/>
            <person name="Haase D."/>
            <person name="Oesterheld M."/>
            <person name="Mewes H.W."/>
            <person name="Mauceli E.W."/>
            <person name="DeCaprio D."/>
            <person name="Wade C.M."/>
            <person name="Butler J."/>
            <person name="Young S."/>
            <person name="Jaffe D.B."/>
            <person name="Calvo S."/>
            <person name="Nusbaum C."/>
            <person name="Galagan J."/>
            <person name="Birren B.W."/>
        </authorList>
    </citation>
    <scope>NUCLEOTIDE SEQUENCE [LARGE SCALE GENOMIC DNA]</scope>
    <source>
        <strain evidence="11">DSM 14603 / FGSC 9021 / UM521</strain>
    </source>
</reference>
<dbReference type="PANTHER" id="PTHR12801:SF115">
    <property type="entry name" value="FI18136P1-RELATED"/>
    <property type="match status" value="1"/>
</dbReference>
<feature type="zinc finger region" description="C3H1-type" evidence="7">
    <location>
        <begin position="12"/>
        <end position="35"/>
    </location>
</feature>
<keyword evidence="7" id="KW-0863">Zinc-finger</keyword>
<gene>
    <name evidence="10" type="ORF">UMAG_03695</name>
</gene>
<keyword evidence="5" id="KW-0269">Exonuclease</keyword>
<dbReference type="GO" id="GO:0008270">
    <property type="term" value="F:zinc ion binding"/>
    <property type="evidence" value="ECO:0007669"/>
    <property type="project" value="UniProtKB-KW"/>
</dbReference>
<dbReference type="PROSITE" id="PS50103">
    <property type="entry name" value="ZF_C3H1"/>
    <property type="match status" value="1"/>
</dbReference>
<dbReference type="EMBL" id="CM003149">
    <property type="protein sequence ID" value="KIS68116.1"/>
    <property type="molecule type" value="Genomic_DNA"/>
</dbReference>
<evidence type="ECO:0000256" key="3">
    <source>
        <dbReference type="ARBA" id="ARBA00022722"/>
    </source>
</evidence>
<dbReference type="GO" id="GO:0003676">
    <property type="term" value="F:nucleic acid binding"/>
    <property type="evidence" value="ECO:0007669"/>
    <property type="project" value="InterPro"/>
</dbReference>
<dbReference type="RefSeq" id="XP_011390169.1">
    <property type="nucleotide sequence ID" value="XM_011391867.1"/>
</dbReference>
<keyword evidence="7" id="KW-0862">Zinc</keyword>
<dbReference type="GO" id="GO:0004527">
    <property type="term" value="F:exonuclease activity"/>
    <property type="evidence" value="ECO:0000318"/>
    <property type="project" value="GO_Central"/>
</dbReference>
<dbReference type="InterPro" id="IPR034922">
    <property type="entry name" value="REX1-like_exo"/>
</dbReference>
<dbReference type="SUPFAM" id="SSF53098">
    <property type="entry name" value="Ribonuclease H-like"/>
    <property type="match status" value="1"/>
</dbReference>
<comment type="subcellular location">
    <subcellularLocation>
        <location evidence="1">Nucleus</location>
    </subcellularLocation>
</comment>
<evidence type="ECO:0000256" key="1">
    <source>
        <dbReference type="ARBA" id="ARBA00004123"/>
    </source>
</evidence>
<keyword evidence="11" id="KW-1185">Reference proteome</keyword>
<dbReference type="InterPro" id="IPR000571">
    <property type="entry name" value="Znf_CCCH"/>
</dbReference>
<dbReference type="InParanoid" id="A0A0D1DX14"/>
<dbReference type="GO" id="GO:0005634">
    <property type="term" value="C:nucleus"/>
    <property type="evidence" value="ECO:0000318"/>
    <property type="project" value="GO_Central"/>
</dbReference>
<comment type="similarity">
    <text evidence="2">Belongs to the REXO1/REXO3 family.</text>
</comment>
<dbReference type="InterPro" id="IPR012337">
    <property type="entry name" value="RNaseH-like_sf"/>
</dbReference>
<dbReference type="Proteomes" id="UP000000561">
    <property type="component" value="Chromosome 10"/>
</dbReference>
<dbReference type="GO" id="GO:0031125">
    <property type="term" value="P:rRNA 3'-end processing"/>
    <property type="evidence" value="ECO:0000318"/>
    <property type="project" value="GO_Central"/>
</dbReference>
<evidence type="ECO:0000256" key="5">
    <source>
        <dbReference type="ARBA" id="ARBA00022839"/>
    </source>
</evidence>
<evidence type="ECO:0000256" key="2">
    <source>
        <dbReference type="ARBA" id="ARBA00006357"/>
    </source>
</evidence>
<evidence type="ECO:0000313" key="11">
    <source>
        <dbReference type="Proteomes" id="UP000000561"/>
    </source>
</evidence>
<dbReference type="AlphaFoldDB" id="A0A0D1DX14"/>
<evidence type="ECO:0000256" key="8">
    <source>
        <dbReference type="SAM" id="MobiDB-lite"/>
    </source>
</evidence>
<dbReference type="GO" id="GO:0010629">
    <property type="term" value="P:negative regulation of gene expression"/>
    <property type="evidence" value="ECO:0007669"/>
    <property type="project" value="UniProtKB-ARBA"/>
</dbReference>
<keyword evidence="3" id="KW-0540">Nuclease</keyword>
<feature type="compositionally biased region" description="Polar residues" evidence="8">
    <location>
        <begin position="63"/>
        <end position="72"/>
    </location>
</feature>
<dbReference type="OMA" id="YKNSCIT"/>
<proteinExistence type="inferred from homology"/>
<dbReference type="Gene3D" id="3.30.420.10">
    <property type="entry name" value="Ribonuclease H-like superfamily/Ribonuclease H"/>
    <property type="match status" value="1"/>
</dbReference>
<dbReference type="PANTHER" id="PTHR12801">
    <property type="entry name" value="RNA EXONUCLEASE REXO1 / RECO3 FAMILY MEMBER-RELATED"/>
    <property type="match status" value="1"/>
</dbReference>
<dbReference type="STRING" id="237631.A0A0D1DX14"/>
<evidence type="ECO:0000259" key="9">
    <source>
        <dbReference type="PROSITE" id="PS50103"/>
    </source>
</evidence>